<dbReference type="KEGG" id="mtw:CQW49_08105"/>
<evidence type="ECO:0000313" key="2">
    <source>
        <dbReference type="Proteomes" id="UP000230709"/>
    </source>
</evidence>
<evidence type="ECO:0000313" key="1">
    <source>
        <dbReference type="EMBL" id="ATQ67865.1"/>
    </source>
</evidence>
<keyword evidence="2" id="KW-1185">Reference proteome</keyword>
<gene>
    <name evidence="1" type="ORF">CQW49_08105</name>
</gene>
<sequence length="210" mass="23119">MGGRLDGDRSRTETIEYFYPFDNFGNRNEREDRELPCYHAQSFYIVGDLKLRDWLDDVLEPFKQCAFVGSAGTGRSGALVGIGEGASGESSCNEEELREFGKGKDNPIKIFAHNVSFRLTIGASASPSWNFVRIDAPLSAALFNVNRTDTSTLIITLGSASTKEVIARREKERPKVKLVRTPSREMDDNQAALRIGAAVANANAAMVLPR</sequence>
<accession>A0A2D2CYR4</accession>
<proteinExistence type="predicted"/>
<name>A0A2D2CYR4_METT3</name>
<dbReference type="Proteomes" id="UP000230709">
    <property type="component" value="Chromosome"/>
</dbReference>
<protein>
    <submittedName>
        <fullName evidence="1">Uncharacterized protein</fullName>
    </submittedName>
</protein>
<reference evidence="2" key="1">
    <citation type="submission" date="2017-10" db="EMBL/GenBank/DDBJ databases">
        <title>Completed PacBio SMRT sequence of Methylosinus trichosporium OB3b reveals presence of a third large plasmid.</title>
        <authorList>
            <person name="Charles T.C."/>
            <person name="Lynch M.D.J."/>
            <person name="Heil J.R."/>
            <person name="Cheng J."/>
        </authorList>
    </citation>
    <scope>NUCLEOTIDE SEQUENCE [LARGE SCALE GENOMIC DNA]</scope>
    <source>
        <strain evidence="2">OB3b</strain>
    </source>
</reference>
<dbReference type="EMBL" id="CP023737">
    <property type="protein sequence ID" value="ATQ67865.1"/>
    <property type="molecule type" value="Genomic_DNA"/>
</dbReference>
<organism evidence="1 2">
    <name type="scientific">Methylosinus trichosporium (strain ATCC 35070 / NCIMB 11131 / UNIQEM 75 / OB3b)</name>
    <dbReference type="NCBI Taxonomy" id="595536"/>
    <lineage>
        <taxon>Bacteria</taxon>
        <taxon>Pseudomonadati</taxon>
        <taxon>Pseudomonadota</taxon>
        <taxon>Alphaproteobacteria</taxon>
        <taxon>Hyphomicrobiales</taxon>
        <taxon>Methylocystaceae</taxon>
        <taxon>Methylosinus</taxon>
    </lineage>
</organism>
<dbReference type="AlphaFoldDB" id="A0A2D2CYR4"/>